<evidence type="ECO:0000256" key="5">
    <source>
        <dbReference type="ARBA" id="ARBA00022801"/>
    </source>
</evidence>
<evidence type="ECO:0000259" key="7">
    <source>
        <dbReference type="Pfam" id="PF00962"/>
    </source>
</evidence>
<reference evidence="8" key="2">
    <citation type="journal article" date="2021" name="PeerJ">
        <title>Extensive microbial diversity within the chicken gut microbiome revealed by metagenomics and culture.</title>
        <authorList>
            <person name="Gilroy R."/>
            <person name="Ravi A."/>
            <person name="Getino M."/>
            <person name="Pursley I."/>
            <person name="Horton D.L."/>
            <person name="Alikhan N.F."/>
            <person name="Baker D."/>
            <person name="Gharbi K."/>
            <person name="Hall N."/>
            <person name="Watson M."/>
            <person name="Adriaenssens E.M."/>
            <person name="Foster-Nyarko E."/>
            <person name="Jarju S."/>
            <person name="Secka A."/>
            <person name="Antonio M."/>
            <person name="Oren A."/>
            <person name="Chaudhuri R.R."/>
            <person name="La Ragione R."/>
            <person name="Hildebrand F."/>
            <person name="Pallen M.J."/>
        </authorList>
    </citation>
    <scope>NUCLEOTIDE SEQUENCE</scope>
    <source>
        <strain evidence="8">ChiW13-3771</strain>
    </source>
</reference>
<reference evidence="8" key="1">
    <citation type="submission" date="2020-10" db="EMBL/GenBank/DDBJ databases">
        <authorList>
            <person name="Gilroy R."/>
        </authorList>
    </citation>
    <scope>NUCLEOTIDE SEQUENCE</scope>
    <source>
        <strain evidence="8">ChiW13-3771</strain>
    </source>
</reference>
<gene>
    <name evidence="8" type="ORF">IAC96_12370</name>
</gene>
<dbReference type="Gene3D" id="3.20.20.140">
    <property type="entry name" value="Metal-dependent hydrolases"/>
    <property type="match status" value="2"/>
</dbReference>
<comment type="caution">
    <text evidence="8">The sequence shown here is derived from an EMBL/GenBank/DDBJ whole genome shotgun (WGS) entry which is preliminary data.</text>
</comment>
<dbReference type="GO" id="GO:0004000">
    <property type="term" value="F:adenosine deaminase activity"/>
    <property type="evidence" value="ECO:0007669"/>
    <property type="project" value="TreeGrafter"/>
</dbReference>
<proteinExistence type="inferred from homology"/>
<dbReference type="GO" id="GO:0006154">
    <property type="term" value="P:adenosine catabolic process"/>
    <property type="evidence" value="ECO:0007669"/>
    <property type="project" value="TreeGrafter"/>
</dbReference>
<dbReference type="Pfam" id="PF00962">
    <property type="entry name" value="A_deaminase"/>
    <property type="match status" value="1"/>
</dbReference>
<evidence type="ECO:0000313" key="9">
    <source>
        <dbReference type="Proteomes" id="UP000824201"/>
    </source>
</evidence>
<dbReference type="GO" id="GO:0043103">
    <property type="term" value="P:hypoxanthine salvage"/>
    <property type="evidence" value="ECO:0007669"/>
    <property type="project" value="TreeGrafter"/>
</dbReference>
<comment type="cofactor">
    <cofactor evidence="1">
        <name>Zn(2+)</name>
        <dbReference type="ChEBI" id="CHEBI:29105"/>
    </cofactor>
</comment>
<evidence type="ECO:0000313" key="8">
    <source>
        <dbReference type="EMBL" id="HIR89731.1"/>
    </source>
</evidence>
<dbReference type="PANTHER" id="PTHR11409:SF43">
    <property type="entry name" value="ADENOSINE DEAMINASE"/>
    <property type="match status" value="1"/>
</dbReference>
<dbReference type="InterPro" id="IPR001365">
    <property type="entry name" value="A_deaminase_dom"/>
</dbReference>
<sequence length="886" mass="105918">MDNLERILCLLFKHISAKMVLNHSINAQRFDQKEFVNLAFVYMREYSEIELQNLWLYYKDIFQIERNTIDQRESTQSFSVFDALFCYIKKKLIVQNNEIMCRYDKLMNWRMLTFEISEDLLIAAYLAQKNRPEETMEMGFTWKTVIGHNNSQLNRIMERGISENHFHLYGSAPMFSVSWISLMNNVCRSKSAKYLKKYDYERRYSSVHYNASYKEESLVVQHYQAVLIRIFLFSKLMNRTIQIGEINLDEKKVEECIENQDCMEEILSEIQMNIDVFRNDNFYDNKELEDYALFGMREFCEVKACNNIFAGERWFLYSCLHKIYRSEFPEIYVNWFYAYLLIKEVLRSELIQSNQNVGFINFQKYQNRKMELVDDIIFKTEMVKWAVRENMLNSNIKSLEIRIHPQNTVKKNIDVIKQLDYIIGKEKKKYFYTFHFSKSSDEEEDNYEFSHYRHYKKRRSVKKLANVIVAIREQHPKYAKRILGIDAASSEIGCRPEVFASSFRYLRNHIKILDDGLNRKELPQLRVTYHVGEDFLDIADGLRAIDEAINFLNMESGDRMGHALALGLDVEEWYCSKNNKILIPQQDYLDTLVWMYHALIRFDIPGMSTLSGYIEEEYDYYFYEIYRKYIDFREIKEILKDAINEYKHLGVAFTFQEEGYAFNLSEYYQAWKLRGDDPCLYENGYFKPIPNGVNIEQSYINQKFPERFNIRYMPQVFLLNYLYHFNSDIKKAGRKRIEINIMPYYIQGVKLIQKELQKRISEIGIAIETNPSSNYLIGTFKDYAKHPIFNFYNKELTLDTQILSECPQISVSVNTDDMGVFSTSLENEYGLLANALEKLKDDHGKPLYNQSMIYEWINRVRKFGNQQSFFNKKYYKEKKQKSKNSF</sequence>
<dbReference type="Proteomes" id="UP000824201">
    <property type="component" value="Unassembled WGS sequence"/>
</dbReference>
<name>A0A9D1JEP7_9FIRM</name>
<organism evidence="8 9">
    <name type="scientific">Candidatus Fimimorpha faecalis</name>
    <dbReference type="NCBI Taxonomy" id="2840824"/>
    <lineage>
        <taxon>Bacteria</taxon>
        <taxon>Bacillati</taxon>
        <taxon>Bacillota</taxon>
        <taxon>Clostridia</taxon>
        <taxon>Eubacteriales</taxon>
        <taxon>Candidatus Fimimorpha</taxon>
    </lineage>
</organism>
<dbReference type="InterPro" id="IPR032466">
    <property type="entry name" value="Metal_Hydrolase"/>
</dbReference>
<evidence type="ECO:0000256" key="1">
    <source>
        <dbReference type="ARBA" id="ARBA00001947"/>
    </source>
</evidence>
<evidence type="ECO:0000256" key="2">
    <source>
        <dbReference type="ARBA" id="ARBA00006676"/>
    </source>
</evidence>
<dbReference type="GO" id="GO:0046103">
    <property type="term" value="P:inosine biosynthetic process"/>
    <property type="evidence" value="ECO:0007669"/>
    <property type="project" value="TreeGrafter"/>
</dbReference>
<evidence type="ECO:0000256" key="3">
    <source>
        <dbReference type="ARBA" id="ARBA00012784"/>
    </source>
</evidence>
<evidence type="ECO:0000256" key="6">
    <source>
        <dbReference type="ARBA" id="ARBA00022833"/>
    </source>
</evidence>
<dbReference type="EMBL" id="DVHN01000172">
    <property type="protein sequence ID" value="HIR89731.1"/>
    <property type="molecule type" value="Genomic_DNA"/>
</dbReference>
<keyword evidence="6" id="KW-0862">Zinc</keyword>
<dbReference type="EC" id="3.5.4.4" evidence="3"/>
<evidence type="ECO:0000256" key="4">
    <source>
        <dbReference type="ARBA" id="ARBA00022723"/>
    </source>
</evidence>
<dbReference type="SUPFAM" id="SSF51556">
    <property type="entry name" value="Metallo-dependent hydrolases"/>
    <property type="match status" value="1"/>
</dbReference>
<feature type="domain" description="Adenosine deaminase" evidence="7">
    <location>
        <begin position="754"/>
        <end position="836"/>
    </location>
</feature>
<comment type="similarity">
    <text evidence="2">Belongs to the metallo-dependent hydrolases superfamily. Adenosine and AMP deaminases family.</text>
</comment>
<dbReference type="GO" id="GO:0046872">
    <property type="term" value="F:metal ion binding"/>
    <property type="evidence" value="ECO:0007669"/>
    <property type="project" value="UniProtKB-KW"/>
</dbReference>
<accession>A0A9D1JEP7</accession>
<dbReference type="GO" id="GO:0005829">
    <property type="term" value="C:cytosol"/>
    <property type="evidence" value="ECO:0007669"/>
    <property type="project" value="TreeGrafter"/>
</dbReference>
<protein>
    <recommendedName>
        <fullName evidence="3">adenosine deaminase</fullName>
        <ecNumber evidence="3">3.5.4.4</ecNumber>
    </recommendedName>
</protein>
<keyword evidence="5" id="KW-0378">Hydrolase</keyword>
<dbReference type="InterPro" id="IPR006330">
    <property type="entry name" value="Ado/ade_deaminase"/>
</dbReference>
<dbReference type="AlphaFoldDB" id="A0A9D1JEP7"/>
<dbReference type="PANTHER" id="PTHR11409">
    <property type="entry name" value="ADENOSINE DEAMINASE"/>
    <property type="match status" value="1"/>
</dbReference>
<keyword evidence="4" id="KW-0479">Metal-binding</keyword>